<evidence type="ECO:0000313" key="6">
    <source>
        <dbReference type="EMBL" id="KAA1417716.1"/>
    </source>
</evidence>
<dbReference type="SUPFAM" id="SSF101116">
    <property type="entry name" value="Flagellar export chaperone FliS"/>
    <property type="match status" value="1"/>
</dbReference>
<gene>
    <name evidence="6" type="primary">fliS</name>
    <name evidence="6" type="ORF">F0U44_15595</name>
</gene>
<dbReference type="NCBIfam" id="TIGR00208">
    <property type="entry name" value="fliS"/>
    <property type="match status" value="1"/>
</dbReference>
<keyword evidence="3" id="KW-0963">Cytoplasm</keyword>
<dbReference type="EMBL" id="VUJV01000005">
    <property type="protein sequence ID" value="KAA1417716.1"/>
    <property type="molecule type" value="Genomic_DNA"/>
</dbReference>
<keyword evidence="6" id="KW-0966">Cell projection</keyword>
<proteinExistence type="inferred from homology"/>
<sequence length="131" mass="14352">MMEAVMSFDSARAAYVGNSVSTASPARLLVMLVERLALDVERALQAQLDRDWAEAHTQLLHAQEIVVELATSLQADRISGGNELAMLYEFLRNRLVAANVNRDEQTTAQALLLARGVRDMWQQAATVAAAV</sequence>
<reference evidence="6 7" key="1">
    <citation type="submission" date="2019-09" db="EMBL/GenBank/DDBJ databases">
        <title>Nocardioides panacisoli sp. nov., isolated from the soil of a ginseng field.</title>
        <authorList>
            <person name="Cho C."/>
        </authorList>
    </citation>
    <scope>NUCLEOTIDE SEQUENCE [LARGE SCALE GENOMIC DNA]</scope>
    <source>
        <strain evidence="6 7">BN130099</strain>
    </source>
</reference>
<dbReference type="Pfam" id="PF02561">
    <property type="entry name" value="FliS"/>
    <property type="match status" value="1"/>
</dbReference>
<dbReference type="GO" id="GO:0071973">
    <property type="term" value="P:bacterial-type flagellum-dependent cell motility"/>
    <property type="evidence" value="ECO:0007669"/>
    <property type="project" value="TreeGrafter"/>
</dbReference>
<keyword evidence="7" id="KW-1185">Reference proteome</keyword>
<evidence type="ECO:0000256" key="5">
    <source>
        <dbReference type="ARBA" id="ARBA00023186"/>
    </source>
</evidence>
<dbReference type="PANTHER" id="PTHR34773">
    <property type="entry name" value="FLAGELLAR SECRETION CHAPERONE FLIS"/>
    <property type="match status" value="1"/>
</dbReference>
<organism evidence="6 7">
    <name type="scientific">Nocardioides humilatus</name>
    <dbReference type="NCBI Taxonomy" id="2607660"/>
    <lineage>
        <taxon>Bacteria</taxon>
        <taxon>Bacillati</taxon>
        <taxon>Actinomycetota</taxon>
        <taxon>Actinomycetes</taxon>
        <taxon>Propionibacteriales</taxon>
        <taxon>Nocardioidaceae</taxon>
        <taxon>Nocardioides</taxon>
    </lineage>
</organism>
<name>A0A5B1LBA4_9ACTN</name>
<dbReference type="InterPro" id="IPR003713">
    <property type="entry name" value="FliS"/>
</dbReference>
<reference evidence="6 7" key="2">
    <citation type="submission" date="2019-09" db="EMBL/GenBank/DDBJ databases">
        <authorList>
            <person name="Jin C."/>
        </authorList>
    </citation>
    <scope>NUCLEOTIDE SEQUENCE [LARGE SCALE GENOMIC DNA]</scope>
    <source>
        <strain evidence="6 7">BN130099</strain>
    </source>
</reference>
<evidence type="ECO:0000256" key="4">
    <source>
        <dbReference type="ARBA" id="ARBA00022795"/>
    </source>
</evidence>
<protein>
    <submittedName>
        <fullName evidence="6">Flagellar export chaperone FliS</fullName>
    </submittedName>
</protein>
<accession>A0A5B1LBA4</accession>
<comment type="caution">
    <text evidence="6">The sequence shown here is derived from an EMBL/GenBank/DDBJ whole genome shotgun (WGS) entry which is preliminary data.</text>
</comment>
<keyword evidence="6" id="KW-0969">Cilium</keyword>
<dbReference type="InterPro" id="IPR036584">
    <property type="entry name" value="FliS_sf"/>
</dbReference>
<comment type="subcellular location">
    <subcellularLocation>
        <location evidence="1">Cytoplasm</location>
        <location evidence="1">Cytosol</location>
    </subcellularLocation>
</comment>
<comment type="similarity">
    <text evidence="2">Belongs to the FliS family.</text>
</comment>
<dbReference type="GO" id="GO:0005829">
    <property type="term" value="C:cytosol"/>
    <property type="evidence" value="ECO:0007669"/>
    <property type="project" value="UniProtKB-SubCell"/>
</dbReference>
<evidence type="ECO:0000256" key="1">
    <source>
        <dbReference type="ARBA" id="ARBA00004514"/>
    </source>
</evidence>
<keyword evidence="4" id="KW-1005">Bacterial flagellum biogenesis</keyword>
<dbReference type="PANTHER" id="PTHR34773:SF1">
    <property type="entry name" value="FLAGELLAR SECRETION CHAPERONE FLIS"/>
    <property type="match status" value="1"/>
</dbReference>
<dbReference type="Proteomes" id="UP000325003">
    <property type="component" value="Unassembled WGS sequence"/>
</dbReference>
<dbReference type="Gene3D" id="1.20.120.340">
    <property type="entry name" value="Flagellar protein FliS"/>
    <property type="match status" value="1"/>
</dbReference>
<evidence type="ECO:0000256" key="3">
    <source>
        <dbReference type="ARBA" id="ARBA00022490"/>
    </source>
</evidence>
<keyword evidence="5" id="KW-0143">Chaperone</keyword>
<dbReference type="GO" id="GO:0044780">
    <property type="term" value="P:bacterial-type flagellum assembly"/>
    <property type="evidence" value="ECO:0007669"/>
    <property type="project" value="InterPro"/>
</dbReference>
<keyword evidence="6" id="KW-0282">Flagellum</keyword>
<evidence type="ECO:0000256" key="2">
    <source>
        <dbReference type="ARBA" id="ARBA00008787"/>
    </source>
</evidence>
<evidence type="ECO:0000313" key="7">
    <source>
        <dbReference type="Proteomes" id="UP000325003"/>
    </source>
</evidence>
<dbReference type="AlphaFoldDB" id="A0A5B1LBA4"/>